<evidence type="ECO:0000256" key="3">
    <source>
        <dbReference type="ARBA" id="ARBA00023157"/>
    </source>
</evidence>
<evidence type="ECO:0000256" key="5">
    <source>
        <dbReference type="SAM" id="Phobius"/>
    </source>
</evidence>
<comment type="caution">
    <text evidence="7">The sequence shown here is derived from an EMBL/GenBank/DDBJ whole genome shotgun (WGS) entry which is preliminary data.</text>
</comment>
<dbReference type="InterPro" id="IPR043504">
    <property type="entry name" value="Peptidase_S1_PA_chymotrypsin"/>
</dbReference>
<feature type="domain" description="Peptidase S1" evidence="6">
    <location>
        <begin position="1"/>
        <end position="185"/>
    </location>
</feature>
<keyword evidence="3" id="KW-1015">Disulfide bond</keyword>
<dbReference type="PROSITE" id="PS50240">
    <property type="entry name" value="TRYPSIN_DOM"/>
    <property type="match status" value="1"/>
</dbReference>
<protein>
    <recommendedName>
        <fullName evidence="6">Peptidase S1 domain-containing protein</fullName>
    </recommendedName>
</protein>
<dbReference type="Pfam" id="PF00089">
    <property type="entry name" value="Trypsin"/>
    <property type="match status" value="1"/>
</dbReference>
<dbReference type="InterPro" id="IPR001254">
    <property type="entry name" value="Trypsin_dom"/>
</dbReference>
<evidence type="ECO:0000256" key="2">
    <source>
        <dbReference type="ARBA" id="ARBA00022737"/>
    </source>
</evidence>
<dbReference type="CDD" id="cd00190">
    <property type="entry name" value="Tryp_SPc"/>
    <property type="match status" value="1"/>
</dbReference>
<dbReference type="PANTHER" id="PTHR24254:SF10">
    <property type="entry name" value="PROTHROMBIN"/>
    <property type="match status" value="1"/>
</dbReference>
<keyword evidence="1" id="KW-0732">Signal</keyword>
<dbReference type="EMBL" id="JAIPUX010003289">
    <property type="protein sequence ID" value="KAH0620752.1"/>
    <property type="molecule type" value="Genomic_DNA"/>
</dbReference>
<feature type="transmembrane region" description="Helical" evidence="5">
    <location>
        <begin position="16"/>
        <end position="35"/>
    </location>
</feature>
<keyword evidence="5" id="KW-0812">Transmembrane</keyword>
<keyword evidence="5" id="KW-0472">Membrane</keyword>
<sequence>MSTDKDWDSLAQSDALYTYFCILLRLLMSSLFSLISSQASTVFSNSEHLKMILTKNQYERNMEKIVMLDKIIIHPKYNWKENLDRDIALLRLKKPVAFSDYIQPVCLPTKEIVQSLLLAGYKGRVTGWGNLFETWTTNPSVLPNVLQQVNLPIVGRETCKASTNIKVTDNMFCAGKFNLYPNVQY</sequence>
<keyword evidence="2" id="KW-0677">Repeat</keyword>
<keyword evidence="5" id="KW-1133">Transmembrane helix</keyword>
<evidence type="ECO:0000256" key="1">
    <source>
        <dbReference type="ARBA" id="ARBA00022729"/>
    </source>
</evidence>
<dbReference type="Gene3D" id="2.40.10.10">
    <property type="entry name" value="Trypsin-like serine proteases"/>
    <property type="match status" value="2"/>
</dbReference>
<dbReference type="SMART" id="SM00020">
    <property type="entry name" value="Tryp_SPc"/>
    <property type="match status" value="1"/>
</dbReference>
<evidence type="ECO:0000259" key="6">
    <source>
        <dbReference type="PROSITE" id="PS50240"/>
    </source>
</evidence>
<evidence type="ECO:0000256" key="4">
    <source>
        <dbReference type="ARBA" id="ARBA00023180"/>
    </source>
</evidence>
<dbReference type="InterPro" id="IPR009003">
    <property type="entry name" value="Peptidase_S1_PA"/>
</dbReference>
<proteinExistence type="predicted"/>
<accession>A0ABQ7STS6</accession>
<dbReference type="SUPFAM" id="SSF50494">
    <property type="entry name" value="Trypsin-like serine proteases"/>
    <property type="match status" value="1"/>
</dbReference>
<dbReference type="InterPro" id="IPR051659">
    <property type="entry name" value="Serine_Protease_S1-Domain"/>
</dbReference>
<evidence type="ECO:0000313" key="7">
    <source>
        <dbReference type="EMBL" id="KAH0620752.1"/>
    </source>
</evidence>
<dbReference type="PANTHER" id="PTHR24254">
    <property type="entry name" value="PROTHROMBIN"/>
    <property type="match status" value="1"/>
</dbReference>
<name>A0ABQ7STS6_PHRPL</name>
<dbReference type="Proteomes" id="UP000826234">
    <property type="component" value="Unassembled WGS sequence"/>
</dbReference>
<gene>
    <name evidence="7" type="ORF">JD844_021482</name>
</gene>
<reference evidence="7 8" key="1">
    <citation type="journal article" date="2022" name="Gigascience">
        <title>A chromosome-level genome assembly and annotation of the desert horned lizard, Phrynosoma platyrhinos, provides insight into chromosomal rearrangements among reptiles.</title>
        <authorList>
            <person name="Koochekian N."/>
            <person name="Ascanio A."/>
            <person name="Farleigh K."/>
            <person name="Card D.C."/>
            <person name="Schield D.R."/>
            <person name="Castoe T.A."/>
            <person name="Jezkova T."/>
        </authorList>
    </citation>
    <scope>NUCLEOTIDE SEQUENCE [LARGE SCALE GENOMIC DNA]</scope>
    <source>
        <strain evidence="7">NK-2021</strain>
    </source>
</reference>
<organism evidence="7 8">
    <name type="scientific">Phrynosoma platyrhinos</name>
    <name type="common">Desert horned lizard</name>
    <dbReference type="NCBI Taxonomy" id="52577"/>
    <lineage>
        <taxon>Eukaryota</taxon>
        <taxon>Metazoa</taxon>
        <taxon>Chordata</taxon>
        <taxon>Craniata</taxon>
        <taxon>Vertebrata</taxon>
        <taxon>Euteleostomi</taxon>
        <taxon>Lepidosauria</taxon>
        <taxon>Squamata</taxon>
        <taxon>Bifurcata</taxon>
        <taxon>Unidentata</taxon>
        <taxon>Episquamata</taxon>
        <taxon>Toxicofera</taxon>
        <taxon>Iguania</taxon>
        <taxon>Phrynosomatidae</taxon>
        <taxon>Phrynosomatinae</taxon>
        <taxon>Phrynosoma</taxon>
    </lineage>
</organism>
<evidence type="ECO:0000313" key="8">
    <source>
        <dbReference type="Proteomes" id="UP000826234"/>
    </source>
</evidence>
<keyword evidence="8" id="KW-1185">Reference proteome</keyword>
<keyword evidence="4" id="KW-0325">Glycoprotein</keyword>